<feature type="transmembrane region" description="Helical" evidence="9">
    <location>
        <begin position="21"/>
        <end position="50"/>
    </location>
</feature>
<feature type="transmembrane region" description="Helical" evidence="9">
    <location>
        <begin position="142"/>
        <end position="162"/>
    </location>
</feature>
<dbReference type="InterPro" id="IPR000515">
    <property type="entry name" value="MetI-like"/>
</dbReference>
<evidence type="ECO:0000256" key="4">
    <source>
        <dbReference type="ARBA" id="ARBA00022692"/>
    </source>
</evidence>
<proteinExistence type="predicted"/>
<evidence type="ECO:0000256" key="8">
    <source>
        <dbReference type="ARBA" id="ARBA00025323"/>
    </source>
</evidence>
<evidence type="ECO:0000256" key="1">
    <source>
        <dbReference type="ARBA" id="ARBA00004141"/>
    </source>
</evidence>
<keyword evidence="7 9" id="KW-0472">Membrane</keyword>
<feature type="transmembrane region" description="Helical" evidence="9">
    <location>
        <begin position="70"/>
        <end position="96"/>
    </location>
</feature>
<dbReference type="PANTHER" id="PTHR30406:SF1">
    <property type="entry name" value="SULFATE TRANSPORT SYSTEM PERMEASE PROTEIN CYSW"/>
    <property type="match status" value="1"/>
</dbReference>
<dbReference type="GO" id="GO:0005886">
    <property type="term" value="C:plasma membrane"/>
    <property type="evidence" value="ECO:0007669"/>
    <property type="project" value="TreeGrafter"/>
</dbReference>
<organism evidence="11 12">
    <name type="scientific">Thermoleophilum album</name>
    <dbReference type="NCBI Taxonomy" id="29539"/>
    <lineage>
        <taxon>Bacteria</taxon>
        <taxon>Bacillati</taxon>
        <taxon>Actinomycetota</taxon>
        <taxon>Thermoleophilia</taxon>
        <taxon>Thermoleophilales</taxon>
        <taxon>Thermoleophilaceae</taxon>
        <taxon>Thermoleophilum</taxon>
    </lineage>
</organism>
<dbReference type="PANTHER" id="PTHR30406">
    <property type="entry name" value="SULFATE TRANSPORT SYSTEM PERMEASE PROTEIN"/>
    <property type="match status" value="1"/>
</dbReference>
<dbReference type="PROSITE" id="PS50928">
    <property type="entry name" value="ABC_TM1"/>
    <property type="match status" value="1"/>
</dbReference>
<evidence type="ECO:0000256" key="6">
    <source>
        <dbReference type="ARBA" id="ARBA00023032"/>
    </source>
</evidence>
<name>A0A1H6FPM3_THEAL</name>
<sequence length="289" mass="29965">MSAELVATGPRRAAGRARRQWGALALRTLALAYLGVLLVVPLAFVVYRALEPGVAQFVRALTALEALSALRLTVLAALVATVVCAVFGTAVALVVARSRLPGTRFVDSLLDVPLAVSPVVVGLALLALFGRGGWLEHFPVKVAFTPLGVVVATTFICVPYVARELIPVLRALGSEREQAALTLGAGPLQAFRLVTLPALRLALVHGAVLSLARALGEFGAVSVISGNLVGQTQTLTLLIQQRYENFDLAGAYAAALMLAAAACAALVLLLKTTGASSSARARDGEEVIG</sequence>
<dbReference type="STRING" id="29539.SAMN02745716_1047"/>
<keyword evidence="3" id="KW-0813">Transport</keyword>
<feature type="transmembrane region" description="Helical" evidence="9">
    <location>
        <begin position="249"/>
        <end position="270"/>
    </location>
</feature>
<feature type="domain" description="ABC transmembrane type-1" evidence="10">
    <location>
        <begin position="70"/>
        <end position="269"/>
    </location>
</feature>
<evidence type="ECO:0000259" key="10">
    <source>
        <dbReference type="PROSITE" id="PS50928"/>
    </source>
</evidence>
<dbReference type="Gene3D" id="1.10.3720.10">
    <property type="entry name" value="MetI-like"/>
    <property type="match status" value="1"/>
</dbReference>
<accession>A0A1H6FPM3</accession>
<protein>
    <submittedName>
        <fullName evidence="11">Sulfate transport system permease protein</fullName>
    </submittedName>
</protein>
<comment type="function">
    <text evidence="8">Part of the ABC transporter complex CysAWTP (TC 3.A.1.6.1) involved in sulfate/thiosulfate import. Probably responsible for the translocation of the substrate across the membrane.</text>
</comment>
<dbReference type="Proteomes" id="UP000222056">
    <property type="component" value="Unassembled WGS sequence"/>
</dbReference>
<dbReference type="EMBL" id="FNWJ01000001">
    <property type="protein sequence ID" value="SEH12302.1"/>
    <property type="molecule type" value="Genomic_DNA"/>
</dbReference>
<dbReference type="NCBIfam" id="TIGR00969">
    <property type="entry name" value="3a0106s02"/>
    <property type="match status" value="1"/>
</dbReference>
<evidence type="ECO:0000313" key="11">
    <source>
        <dbReference type="EMBL" id="SEH12302.1"/>
    </source>
</evidence>
<evidence type="ECO:0000256" key="2">
    <source>
        <dbReference type="ARBA" id="ARBA00011779"/>
    </source>
</evidence>
<dbReference type="SUPFAM" id="SSF161098">
    <property type="entry name" value="MetI-like"/>
    <property type="match status" value="1"/>
</dbReference>
<reference evidence="12" key="1">
    <citation type="submission" date="2016-10" db="EMBL/GenBank/DDBJ databases">
        <authorList>
            <person name="Varghese N."/>
            <person name="Submissions S."/>
        </authorList>
    </citation>
    <scope>NUCLEOTIDE SEQUENCE [LARGE SCALE GENOMIC DNA]</scope>
    <source>
        <strain evidence="12">ATCC 35263</strain>
    </source>
</reference>
<keyword evidence="6" id="KW-0764">Sulfate transport</keyword>
<dbReference type="GO" id="GO:0015419">
    <property type="term" value="F:ABC-type sulfate transporter activity"/>
    <property type="evidence" value="ECO:0007669"/>
    <property type="project" value="InterPro"/>
</dbReference>
<evidence type="ECO:0000256" key="3">
    <source>
        <dbReference type="ARBA" id="ARBA00022448"/>
    </source>
</evidence>
<comment type="subunit">
    <text evidence="2">The complex is composed of two ATP-binding proteins (CysA), two transmembrane proteins (CysT and CysW) and a solute-binding protein (CysP).</text>
</comment>
<dbReference type="AlphaFoldDB" id="A0A1H6FPM3"/>
<keyword evidence="4 9" id="KW-0812">Transmembrane</keyword>
<feature type="transmembrane region" description="Helical" evidence="9">
    <location>
        <begin position="108"/>
        <end position="130"/>
    </location>
</feature>
<dbReference type="InterPro" id="IPR005667">
    <property type="entry name" value="Sulph_transpt2"/>
</dbReference>
<keyword evidence="12" id="KW-1185">Reference proteome</keyword>
<evidence type="ECO:0000256" key="9">
    <source>
        <dbReference type="SAM" id="Phobius"/>
    </source>
</evidence>
<dbReference type="Pfam" id="PF00528">
    <property type="entry name" value="BPD_transp_1"/>
    <property type="match status" value="1"/>
</dbReference>
<dbReference type="RefSeq" id="WP_218138266.1">
    <property type="nucleotide sequence ID" value="NZ_FNWJ01000001.1"/>
</dbReference>
<evidence type="ECO:0000313" key="12">
    <source>
        <dbReference type="Proteomes" id="UP000222056"/>
    </source>
</evidence>
<evidence type="ECO:0000256" key="5">
    <source>
        <dbReference type="ARBA" id="ARBA00022989"/>
    </source>
</evidence>
<comment type="subcellular location">
    <subcellularLocation>
        <location evidence="1">Membrane</location>
        <topology evidence="1">Multi-pass membrane protein</topology>
    </subcellularLocation>
</comment>
<keyword evidence="5 9" id="KW-1133">Transmembrane helix</keyword>
<gene>
    <name evidence="11" type="ORF">SAMN02745716_1047</name>
</gene>
<evidence type="ECO:0000256" key="7">
    <source>
        <dbReference type="ARBA" id="ARBA00023136"/>
    </source>
</evidence>
<dbReference type="InterPro" id="IPR035906">
    <property type="entry name" value="MetI-like_sf"/>
</dbReference>
<dbReference type="CDD" id="cd06261">
    <property type="entry name" value="TM_PBP2"/>
    <property type="match status" value="1"/>
</dbReference>